<dbReference type="RefSeq" id="WP_209351989.1">
    <property type="nucleotide sequence ID" value="NZ_JAGIYZ010000010.1"/>
</dbReference>
<gene>
    <name evidence="1" type="ORF">J5Y09_11785</name>
</gene>
<keyword evidence="2" id="KW-1185">Reference proteome</keyword>
<dbReference type="Gene3D" id="3.30.70.1240">
    <property type="entry name" value="DOPA-like domains"/>
    <property type="match status" value="1"/>
</dbReference>
<evidence type="ECO:0000313" key="2">
    <source>
        <dbReference type="Proteomes" id="UP000680815"/>
    </source>
</evidence>
<proteinExistence type="predicted"/>
<sequence length="115" mass="12717">MFAAPDAIRGWHAHVYFDEDSREAAARLREGIAQAFPDAVLGRWHDVPVGPHPQAMYQIAFPPGLFPALVPFLALNREGLAVLVHPDTGRQRADHAHHAMWMGAVLPLDTARLPE</sequence>
<reference evidence="1 2" key="1">
    <citation type="submission" date="2021-03" db="EMBL/GenBank/DDBJ databases">
        <authorList>
            <person name="So Y."/>
        </authorList>
    </citation>
    <scope>NUCLEOTIDE SEQUENCE [LARGE SCALE GENOMIC DNA]</scope>
    <source>
        <strain evidence="1 2">PWR1</strain>
    </source>
</reference>
<dbReference type="SUPFAM" id="SSF143410">
    <property type="entry name" value="DOPA-like"/>
    <property type="match status" value="1"/>
</dbReference>
<dbReference type="InterPro" id="IPR014980">
    <property type="entry name" value="DOPA_dioxygen"/>
</dbReference>
<evidence type="ECO:0000313" key="1">
    <source>
        <dbReference type="EMBL" id="MBP0464589.1"/>
    </source>
</evidence>
<dbReference type="PIRSF" id="PIRSF028139">
    <property type="entry name" value="DOPA-diox_rel_Mll2280"/>
    <property type="match status" value="1"/>
</dbReference>
<organism evidence="1 2">
    <name type="scientific">Roseomonas nitratireducens</name>
    <dbReference type="NCBI Taxonomy" id="2820810"/>
    <lineage>
        <taxon>Bacteria</taxon>
        <taxon>Pseudomonadati</taxon>
        <taxon>Pseudomonadota</taxon>
        <taxon>Alphaproteobacteria</taxon>
        <taxon>Acetobacterales</taxon>
        <taxon>Roseomonadaceae</taxon>
        <taxon>Roseomonas</taxon>
    </lineage>
</organism>
<dbReference type="Proteomes" id="UP000680815">
    <property type="component" value="Unassembled WGS sequence"/>
</dbReference>
<name>A0ABS4ATA0_9PROT</name>
<dbReference type="Pfam" id="PF08883">
    <property type="entry name" value="DOPA_dioxygen"/>
    <property type="match status" value="1"/>
</dbReference>
<dbReference type="PANTHER" id="PTHR36423:SF2">
    <property type="entry name" value="AFR070WP"/>
    <property type="match status" value="1"/>
</dbReference>
<protein>
    <submittedName>
        <fullName evidence="1">DOPA 4,5-dioxygenase family protein</fullName>
    </submittedName>
</protein>
<dbReference type="PANTHER" id="PTHR36423">
    <property type="entry name" value="AFR070WP"/>
    <property type="match status" value="1"/>
</dbReference>
<accession>A0ABS4ATA0</accession>
<dbReference type="EMBL" id="JAGIYZ010000010">
    <property type="protein sequence ID" value="MBP0464589.1"/>
    <property type="molecule type" value="Genomic_DNA"/>
</dbReference>
<dbReference type="InterPro" id="IPR023389">
    <property type="entry name" value="DOPA-like_sf"/>
</dbReference>
<comment type="caution">
    <text evidence="1">The sequence shown here is derived from an EMBL/GenBank/DDBJ whole genome shotgun (WGS) entry which is preliminary data.</text>
</comment>